<evidence type="ECO:0000259" key="7">
    <source>
        <dbReference type="PROSITE" id="PS50048"/>
    </source>
</evidence>
<feature type="compositionally biased region" description="Polar residues" evidence="6">
    <location>
        <begin position="286"/>
        <end position="306"/>
    </location>
</feature>
<dbReference type="PROSITE" id="PS00463">
    <property type="entry name" value="ZN2_CY6_FUNGAL_1"/>
    <property type="match status" value="1"/>
</dbReference>
<dbReference type="InterPro" id="IPR036864">
    <property type="entry name" value="Zn2-C6_fun-type_DNA-bd_sf"/>
</dbReference>
<evidence type="ECO:0000256" key="6">
    <source>
        <dbReference type="SAM" id="MobiDB-lite"/>
    </source>
</evidence>
<gene>
    <name evidence="8" type="ORF">CLIB1423_10S04324</name>
</gene>
<feature type="region of interest" description="Disordered" evidence="6">
    <location>
        <begin position="974"/>
        <end position="1010"/>
    </location>
</feature>
<feature type="compositionally biased region" description="Polar residues" evidence="6">
    <location>
        <begin position="902"/>
        <end position="923"/>
    </location>
</feature>
<dbReference type="InterPro" id="IPR051089">
    <property type="entry name" value="prtT"/>
</dbReference>
<feature type="region of interest" description="Disordered" evidence="6">
    <location>
        <begin position="778"/>
        <end position="955"/>
    </location>
</feature>
<keyword evidence="9" id="KW-1185">Reference proteome</keyword>
<feature type="compositionally biased region" description="Polar residues" evidence="6">
    <location>
        <begin position="251"/>
        <end position="272"/>
    </location>
</feature>
<keyword evidence="5" id="KW-0539">Nucleus</keyword>
<feature type="compositionally biased region" description="Low complexity" evidence="6">
    <location>
        <begin position="984"/>
        <end position="1010"/>
    </location>
</feature>
<evidence type="ECO:0000256" key="5">
    <source>
        <dbReference type="ARBA" id="ARBA00023242"/>
    </source>
</evidence>
<dbReference type="PROSITE" id="PS50048">
    <property type="entry name" value="ZN2_CY6_FUNGAL_2"/>
    <property type="match status" value="1"/>
</dbReference>
<evidence type="ECO:0000256" key="4">
    <source>
        <dbReference type="ARBA" id="ARBA00023163"/>
    </source>
</evidence>
<evidence type="ECO:0000256" key="1">
    <source>
        <dbReference type="ARBA" id="ARBA00004123"/>
    </source>
</evidence>
<dbReference type="Gene3D" id="4.10.240.10">
    <property type="entry name" value="Zn(2)-C6 fungal-type DNA-binding domain"/>
    <property type="match status" value="1"/>
</dbReference>
<evidence type="ECO:0000256" key="3">
    <source>
        <dbReference type="ARBA" id="ARBA00023125"/>
    </source>
</evidence>
<feature type="compositionally biased region" description="Low complexity" evidence="6">
    <location>
        <begin position="37"/>
        <end position="50"/>
    </location>
</feature>
<evidence type="ECO:0000313" key="8">
    <source>
        <dbReference type="EMBL" id="CAH2353407.1"/>
    </source>
</evidence>
<dbReference type="PANTHER" id="PTHR31845:SF21">
    <property type="entry name" value="REGULATORY PROTEIN LEU3"/>
    <property type="match status" value="1"/>
</dbReference>
<dbReference type="CDD" id="cd12148">
    <property type="entry name" value="fungal_TF_MHR"/>
    <property type="match status" value="1"/>
</dbReference>
<dbReference type="EMBL" id="CAKXYY010000010">
    <property type="protein sequence ID" value="CAH2353407.1"/>
    <property type="molecule type" value="Genomic_DNA"/>
</dbReference>
<evidence type="ECO:0000313" key="9">
    <source>
        <dbReference type="Proteomes" id="UP000837801"/>
    </source>
</evidence>
<dbReference type="Proteomes" id="UP000837801">
    <property type="component" value="Unassembled WGS sequence"/>
</dbReference>
<dbReference type="Pfam" id="PF00172">
    <property type="entry name" value="Zn_clus"/>
    <property type="match status" value="1"/>
</dbReference>
<dbReference type="OrthoDB" id="2341546at2759"/>
<dbReference type="CDD" id="cd00067">
    <property type="entry name" value="GAL4"/>
    <property type="match status" value="1"/>
</dbReference>
<keyword evidence="3" id="KW-0238">DNA-binding</keyword>
<dbReference type="InterPro" id="IPR001138">
    <property type="entry name" value="Zn2Cys6_DnaBD"/>
</dbReference>
<dbReference type="AlphaFoldDB" id="A0A9P0VYY3"/>
<feature type="compositionally biased region" description="Low complexity" evidence="6">
    <location>
        <begin position="79"/>
        <end position="119"/>
    </location>
</feature>
<accession>A0A9P0VYY3</accession>
<organism evidence="8 9">
    <name type="scientific">[Candida] railenensis</name>
    <dbReference type="NCBI Taxonomy" id="45579"/>
    <lineage>
        <taxon>Eukaryota</taxon>
        <taxon>Fungi</taxon>
        <taxon>Dikarya</taxon>
        <taxon>Ascomycota</taxon>
        <taxon>Saccharomycotina</taxon>
        <taxon>Pichiomycetes</taxon>
        <taxon>Debaryomycetaceae</taxon>
        <taxon>Kurtzmaniella</taxon>
    </lineage>
</organism>
<feature type="region of interest" description="Disordered" evidence="6">
    <location>
        <begin position="78"/>
        <end position="128"/>
    </location>
</feature>
<dbReference type="SUPFAM" id="SSF57701">
    <property type="entry name" value="Zn2/Cys6 DNA-binding domain"/>
    <property type="match status" value="1"/>
</dbReference>
<dbReference type="GO" id="GO:0005634">
    <property type="term" value="C:nucleus"/>
    <property type="evidence" value="ECO:0007669"/>
    <property type="project" value="UniProtKB-SubCell"/>
</dbReference>
<protein>
    <submittedName>
        <fullName evidence="8">Regulatory protein Leu3p</fullName>
    </submittedName>
</protein>
<dbReference type="GO" id="GO:0000981">
    <property type="term" value="F:DNA-binding transcription factor activity, RNA polymerase II-specific"/>
    <property type="evidence" value="ECO:0007669"/>
    <property type="project" value="InterPro"/>
</dbReference>
<evidence type="ECO:0000256" key="2">
    <source>
        <dbReference type="ARBA" id="ARBA00023015"/>
    </source>
</evidence>
<dbReference type="PANTHER" id="PTHR31845">
    <property type="entry name" value="FINGER DOMAIN PROTEIN, PUTATIVE-RELATED"/>
    <property type="match status" value="1"/>
</dbReference>
<proteinExistence type="predicted"/>
<name>A0A9P0VYY3_9ASCO</name>
<feature type="compositionally biased region" description="Acidic residues" evidence="6">
    <location>
        <begin position="813"/>
        <end position="824"/>
    </location>
</feature>
<feature type="domain" description="Zn(2)-C6 fungal-type" evidence="7">
    <location>
        <begin position="135"/>
        <end position="166"/>
    </location>
</feature>
<dbReference type="GO" id="GO:0008270">
    <property type="term" value="F:zinc ion binding"/>
    <property type="evidence" value="ECO:0007669"/>
    <property type="project" value="InterPro"/>
</dbReference>
<sequence>MNESRQTSLDNLAHIANMSHELSVLNQQLREEADKNQNPSQQLAQQQIAPQQPPQHLPQRLATFPVKAEPPQALIPPLQQHQIQQQQQNHIQQQQQHQQQQHIQHQNNHPNHHVQQQQQENSNKRSAPIKVKRMACVECRQQKSRCDAHQRIPCTRCSKKGLQCNLKSDYKRTDKRARIAQIEKEFSILKNTLTNVQAKELLSKVPSLVGTNFASTQFPPPPGQPQTNQQPTNYASNDWPVSVSPHPGNPTLHSNSTSEANNSLPNTPSIQKLMNPPASNELPMAASSSYNSGLNNRNSKNENGFNINNEIPEGMYHPDSKIILTDELLACEEKSIDSVTISPETIKALYIEYVEYYHVILPVVDIKRGPESIYRLCPSLFWVMMFVSLRRFPGDHDKAMLIKLSPIVKDILAEISISPITRYNPTEEDEPILNASSVFSVQAFLLYTFWPPITSSLSADSSWNTIGAALFQAIRIGLHTSSATNPDTKLDKAQENTRTWICCNIVSQTIATSFGFPAFVQFDSSVWSAFRPESPIQLPKSIKYMMEIAHFEDQVGKTLNTNPLDPYGLADPTERLPLLKVLLRQLDELEIKIAKYDLSLSSDQNGLRKFQLLSARISLLTYYFMDSSRIADFELQKGLVQVYNAAVGLVSHAQLCQAKDKKFVKYLPGVYILNIWQASCIIGKLAHSPLKKVIDLGSGKQSYQAAITLAAKASILKHDMAHRSSGIMRNMWQLFRTLDAKKLTGLSITIRTRMSASVFFDCLFLLREQVGMIKLNSKSKNENSASNNGNIDSNGSRAGDNPKRSGTTSGSVSDDEDDDSDNDDRDFSNEEAIASDDNNEDETKKDGEGSSHTTPGSNTSSKTKKQRSLSNTMNAESKARKIIRTIPLDPQPITAQRGKRSSIFNVVNQTPSSESSYGVNPSPDTFRDPNSPVIKKTPISNQRQASIPQQNPQYQPQNQHVLQSRTQIPAVSHNTQYNQPFPPQDQFKQFQSAPNSFQTPTTNNPNSNNVSNATLSEIVLNESPLQGGLEGLEFNGMDISTDLLWKDVDSVMNDFGFHT</sequence>
<dbReference type="SMART" id="SM00066">
    <property type="entry name" value="GAL4"/>
    <property type="match status" value="1"/>
</dbReference>
<comment type="caution">
    <text evidence="8">The sequence shown here is derived from an EMBL/GenBank/DDBJ whole genome shotgun (WGS) entry which is preliminary data.</text>
</comment>
<feature type="region of interest" description="Disordered" evidence="6">
    <location>
        <begin position="30"/>
        <end position="56"/>
    </location>
</feature>
<keyword evidence="2" id="KW-0805">Transcription regulation</keyword>
<feature type="compositionally biased region" description="Polar residues" evidence="6">
    <location>
        <begin position="850"/>
        <end position="861"/>
    </location>
</feature>
<feature type="region of interest" description="Disordered" evidence="6">
    <location>
        <begin position="213"/>
        <end position="306"/>
    </location>
</feature>
<reference evidence="8" key="1">
    <citation type="submission" date="2022-03" db="EMBL/GenBank/DDBJ databases">
        <authorList>
            <person name="Legras J.-L."/>
            <person name="Devillers H."/>
            <person name="Grondin C."/>
        </authorList>
    </citation>
    <scope>NUCLEOTIDE SEQUENCE</scope>
    <source>
        <strain evidence="8">CLIB 1423</strain>
    </source>
</reference>
<feature type="compositionally biased region" description="Polar residues" evidence="6">
    <location>
        <begin position="938"/>
        <end position="947"/>
    </location>
</feature>
<dbReference type="GO" id="GO:0000976">
    <property type="term" value="F:transcription cis-regulatory region binding"/>
    <property type="evidence" value="ECO:0007669"/>
    <property type="project" value="TreeGrafter"/>
</dbReference>
<keyword evidence="4" id="KW-0804">Transcription</keyword>
<comment type="subcellular location">
    <subcellularLocation>
        <location evidence="1">Nucleus</location>
    </subcellularLocation>
</comment>
<feature type="compositionally biased region" description="Low complexity" evidence="6">
    <location>
        <begin position="778"/>
        <end position="790"/>
    </location>
</feature>